<dbReference type="Pfam" id="PF00271">
    <property type="entry name" value="Helicase_C"/>
    <property type="match status" value="1"/>
</dbReference>
<dbReference type="InterPro" id="IPR001650">
    <property type="entry name" value="Helicase_C-like"/>
</dbReference>
<dbReference type="SMART" id="SM00487">
    <property type="entry name" value="DEXDc"/>
    <property type="match status" value="1"/>
</dbReference>
<evidence type="ECO:0000259" key="1">
    <source>
        <dbReference type="PROSITE" id="PS51192"/>
    </source>
</evidence>
<dbReference type="InterPro" id="IPR027417">
    <property type="entry name" value="P-loop_NTPase"/>
</dbReference>
<keyword evidence="3" id="KW-0067">ATP-binding</keyword>
<sequence>MTYQLFPYQQDLVDRTLKAYTQGYKAPCIVLGCGGGKSIIIAEIIRRSTHKGNRVLFLVHRKELKEQIEKTLINNDVIMDRVHVGMVQTVVRRLDQHPPYDLIVIDENHHSLAKSYRKIIDYFDTFIVGFTATPIRLNGDGLGDVNDVLIEGVSVKWMIENHRLSPYRYFSLPAIDLAKLKMSSTGDYTSKSTGDALSKTIYGDVVDNYKRLINGQKTILYAHSVEFSRGYAKHFNDNGIPSKHIDANTPKTEREEIIQKFRDGEILVLCNVDILGEGFDVPDCTAVMLLRPTKSLSLYIQQSMRPMRYQSDKIAYILDHVANFDRHKFPDEQREWSLEKKDRKRKGEEEHYRTWECEIGNGGCGVLLGEEDIPKIQIKYIPVKENEFEVERYRQCPICGLKHHIEKNDKEEVEGDLVEYTQEERKKHFYKNRNWRQATSYKELQEIGKAKGYKASWSAFKAKELNLPDAPSWVYHYQPKNKGFNLNVQSSKI</sequence>
<dbReference type="Gene3D" id="3.40.50.300">
    <property type="entry name" value="P-loop containing nucleotide triphosphate hydrolases"/>
    <property type="match status" value="2"/>
</dbReference>
<dbReference type="GO" id="GO:0005524">
    <property type="term" value="F:ATP binding"/>
    <property type="evidence" value="ECO:0007669"/>
    <property type="project" value="InterPro"/>
</dbReference>
<evidence type="ECO:0000259" key="2">
    <source>
        <dbReference type="PROSITE" id="PS51194"/>
    </source>
</evidence>
<dbReference type="GO" id="GO:0004386">
    <property type="term" value="F:helicase activity"/>
    <property type="evidence" value="ECO:0007669"/>
    <property type="project" value="UniProtKB-KW"/>
</dbReference>
<comment type="caution">
    <text evidence="3">The sequence shown here is derived from an EMBL/GenBank/DDBJ whole genome shotgun (WGS) entry which is preliminary data.</text>
</comment>
<reference evidence="3 4" key="1">
    <citation type="submission" date="2017-12" db="EMBL/GenBank/DDBJ databases">
        <title>Phylogenetic diversity of female urinary microbiome.</title>
        <authorList>
            <person name="Thomas-White K."/>
            <person name="Wolfe A.J."/>
        </authorList>
    </citation>
    <scope>NUCLEOTIDE SEQUENCE [LARGE SCALE GENOMIC DNA]</scope>
    <source>
        <strain evidence="3 4">UMB0898</strain>
    </source>
</reference>
<dbReference type="GO" id="GO:0003677">
    <property type="term" value="F:DNA binding"/>
    <property type="evidence" value="ECO:0007669"/>
    <property type="project" value="InterPro"/>
</dbReference>
<dbReference type="InterPro" id="IPR050742">
    <property type="entry name" value="Helicase_Restrict-Modif_Enz"/>
</dbReference>
<dbReference type="PANTHER" id="PTHR47396:SF1">
    <property type="entry name" value="ATP-DEPENDENT HELICASE IRC3-RELATED"/>
    <property type="match status" value="1"/>
</dbReference>
<proteinExistence type="predicted"/>
<keyword evidence="3" id="KW-0378">Hydrolase</keyword>
<dbReference type="OrthoDB" id="9802848at2"/>
<accession>A0A2I1K264</accession>
<dbReference type="InterPro" id="IPR014001">
    <property type="entry name" value="Helicase_ATP-bd"/>
</dbReference>
<name>A0A2I1K264_9LACT</name>
<dbReference type="GO" id="GO:0016787">
    <property type="term" value="F:hydrolase activity"/>
    <property type="evidence" value="ECO:0007669"/>
    <property type="project" value="InterPro"/>
</dbReference>
<dbReference type="SMART" id="SM00490">
    <property type="entry name" value="HELICc"/>
    <property type="match status" value="1"/>
</dbReference>
<dbReference type="EMBL" id="PKHE01000005">
    <property type="protein sequence ID" value="PKY89721.1"/>
    <property type="molecule type" value="Genomic_DNA"/>
</dbReference>
<keyword evidence="3" id="KW-0547">Nucleotide-binding</keyword>
<dbReference type="PANTHER" id="PTHR47396">
    <property type="entry name" value="TYPE I RESTRICTION ENZYME ECOKI R PROTEIN"/>
    <property type="match status" value="1"/>
</dbReference>
<dbReference type="GO" id="GO:0005829">
    <property type="term" value="C:cytosol"/>
    <property type="evidence" value="ECO:0007669"/>
    <property type="project" value="TreeGrafter"/>
</dbReference>
<organism evidence="3 4">
    <name type="scientific">Falseniella ignava</name>
    <dbReference type="NCBI Taxonomy" id="137730"/>
    <lineage>
        <taxon>Bacteria</taxon>
        <taxon>Bacillati</taxon>
        <taxon>Bacillota</taxon>
        <taxon>Bacilli</taxon>
        <taxon>Lactobacillales</taxon>
        <taxon>Aerococcaceae</taxon>
        <taxon>Falseniella</taxon>
    </lineage>
</organism>
<dbReference type="RefSeq" id="WP_101954041.1">
    <property type="nucleotide sequence ID" value="NZ_PKHE01000005.1"/>
</dbReference>
<dbReference type="AlphaFoldDB" id="A0A2I1K264"/>
<gene>
    <name evidence="3" type="ORF">CYJ57_03165</name>
</gene>
<dbReference type="SUPFAM" id="SSF52540">
    <property type="entry name" value="P-loop containing nucleoside triphosphate hydrolases"/>
    <property type="match status" value="1"/>
</dbReference>
<feature type="domain" description="Helicase C-terminal" evidence="2">
    <location>
        <begin position="204"/>
        <end position="349"/>
    </location>
</feature>
<dbReference type="Pfam" id="PF04851">
    <property type="entry name" value="ResIII"/>
    <property type="match status" value="1"/>
</dbReference>
<evidence type="ECO:0000313" key="3">
    <source>
        <dbReference type="EMBL" id="PKY89721.1"/>
    </source>
</evidence>
<evidence type="ECO:0000313" key="4">
    <source>
        <dbReference type="Proteomes" id="UP000234384"/>
    </source>
</evidence>
<dbReference type="PROSITE" id="PS51194">
    <property type="entry name" value="HELICASE_CTER"/>
    <property type="match status" value="1"/>
</dbReference>
<dbReference type="InterPro" id="IPR006935">
    <property type="entry name" value="Helicase/UvrB_N"/>
</dbReference>
<protein>
    <submittedName>
        <fullName evidence="3">Helicase</fullName>
    </submittedName>
</protein>
<feature type="domain" description="Helicase ATP-binding" evidence="1">
    <location>
        <begin position="18"/>
        <end position="152"/>
    </location>
</feature>
<keyword evidence="3" id="KW-0347">Helicase</keyword>
<dbReference type="PROSITE" id="PS51192">
    <property type="entry name" value="HELICASE_ATP_BIND_1"/>
    <property type="match status" value="1"/>
</dbReference>
<dbReference type="Proteomes" id="UP000234384">
    <property type="component" value="Unassembled WGS sequence"/>
</dbReference>